<evidence type="ECO:0000256" key="3">
    <source>
        <dbReference type="ARBA" id="ARBA00023186"/>
    </source>
</evidence>
<organism evidence="5 6">
    <name type="scientific">Burkholderia gladioli</name>
    <name type="common">Pseudomonas marginata</name>
    <name type="synonym">Phytomonas marginata</name>
    <dbReference type="NCBI Taxonomy" id="28095"/>
    <lineage>
        <taxon>Bacteria</taxon>
        <taxon>Pseudomonadati</taxon>
        <taxon>Pseudomonadota</taxon>
        <taxon>Betaproteobacteria</taxon>
        <taxon>Burkholderiales</taxon>
        <taxon>Burkholderiaceae</taxon>
        <taxon>Burkholderia</taxon>
    </lineage>
</organism>
<keyword evidence="2" id="KW-0574">Periplasm</keyword>
<dbReference type="GO" id="GO:0071468">
    <property type="term" value="P:cellular response to acidic pH"/>
    <property type="evidence" value="ECO:0007669"/>
    <property type="project" value="InterPro"/>
</dbReference>
<dbReference type="RefSeq" id="WP_017921192.1">
    <property type="nucleotide sequence ID" value="NZ_CADEPO010000008.1"/>
</dbReference>
<evidence type="ECO:0000313" key="6">
    <source>
        <dbReference type="Proteomes" id="UP001059745"/>
    </source>
</evidence>
<dbReference type="InterPro" id="IPR036831">
    <property type="entry name" value="HdeA_sf"/>
</dbReference>
<dbReference type="SUPFAM" id="SSF47752">
    <property type="entry name" value="Protein HNS-dependent expression A, HdeA"/>
    <property type="match status" value="1"/>
</dbReference>
<protein>
    <submittedName>
        <fullName evidence="5">HdeA family protein</fullName>
    </submittedName>
</protein>
<gene>
    <name evidence="5" type="ORF">NYZ96_21175</name>
</gene>
<dbReference type="GO" id="GO:0030288">
    <property type="term" value="C:outer membrane-bounded periplasmic space"/>
    <property type="evidence" value="ECO:0007669"/>
    <property type="project" value="InterPro"/>
</dbReference>
<sequence length="114" mass="12093">MMKKLSMWCAAAALVGIATANVAYAQSTAKTIAPAKMTCADFVTLEDVYKPAVVYWATGVDKLGVRETDQITIDTGHPVAEDITAACRATPKVKIVDKVKAMAKAGKLSIYKGN</sequence>
<evidence type="ECO:0000256" key="4">
    <source>
        <dbReference type="SAM" id="SignalP"/>
    </source>
</evidence>
<name>A0AB38U291_BURGA</name>
<evidence type="ECO:0000256" key="2">
    <source>
        <dbReference type="ARBA" id="ARBA00022764"/>
    </source>
</evidence>
<keyword evidence="3" id="KW-0143">Chaperone</keyword>
<dbReference type="Proteomes" id="UP001059745">
    <property type="component" value="Chromosome 2"/>
</dbReference>
<accession>A0AB38U291</accession>
<dbReference type="InterPro" id="IPR010486">
    <property type="entry name" value="HNS-dep_expression_A/B"/>
</dbReference>
<proteinExistence type="predicted"/>
<feature type="chain" id="PRO_5044226175" evidence="4">
    <location>
        <begin position="26"/>
        <end position="114"/>
    </location>
</feature>
<evidence type="ECO:0000313" key="5">
    <source>
        <dbReference type="EMBL" id="UWX74047.1"/>
    </source>
</evidence>
<dbReference type="InterPro" id="IPR038303">
    <property type="entry name" value="HdeA/HdeB_sf"/>
</dbReference>
<dbReference type="AlphaFoldDB" id="A0AB38U291"/>
<reference evidence="5" key="1">
    <citation type="submission" date="2022-09" db="EMBL/GenBank/DDBJ databases">
        <title>Genomic of Burkholderia gladioli.</title>
        <authorList>
            <person name="Wu H."/>
        </authorList>
    </citation>
    <scope>NUCLEOTIDE SEQUENCE</scope>
    <source>
        <strain evidence="5">ZN-S4</strain>
    </source>
</reference>
<keyword evidence="1 4" id="KW-0732">Signal</keyword>
<dbReference type="Gene3D" id="1.10.890.10">
    <property type="entry name" value="HNS-dependent expression A"/>
    <property type="match status" value="1"/>
</dbReference>
<evidence type="ECO:0000256" key="1">
    <source>
        <dbReference type="ARBA" id="ARBA00022729"/>
    </source>
</evidence>
<feature type="signal peptide" evidence="4">
    <location>
        <begin position="1"/>
        <end position="25"/>
    </location>
</feature>
<dbReference type="EMBL" id="CP104215">
    <property type="protein sequence ID" value="UWX74047.1"/>
    <property type="molecule type" value="Genomic_DNA"/>
</dbReference>
<dbReference type="Pfam" id="PF06411">
    <property type="entry name" value="HdeA"/>
    <property type="match status" value="1"/>
</dbReference>